<dbReference type="KEGG" id="aplc:110975253"/>
<dbReference type="Pfam" id="PF06031">
    <property type="entry name" value="SERTA"/>
    <property type="match status" value="1"/>
</dbReference>
<feature type="region of interest" description="Disordered" evidence="1">
    <location>
        <begin position="1"/>
        <end position="28"/>
    </location>
</feature>
<feature type="region of interest" description="Disordered" evidence="1">
    <location>
        <begin position="282"/>
        <end position="308"/>
    </location>
</feature>
<sequence length="328" mass="36048">MTVAVPDRTAPPPPWRPPSDPHPLTQAASQSLGLCYHGNFSLSFVDDEHDVGDDVADADDIRTILELAEQCSFEISVKDCADTTQDMYPTEVSPSPTPCEEPTATYQSCRFTAGVKRKLDFDSYEARSGGPAQPENGEVEGTDERASSEYQDRQRMLEVSLCKMRRMEDPETSLRRCVLINNMTVKLKQELDHQDKHCRTMLPKKRHILRRTDTTTISPGGMGSLTQQSPCCRQENHAGDKFPSRTWDTADACEPMATPPLSSCRGQEEVPREQLLACDTAGLTTPGEGLPNNGSVTESEATGDTTPSIFGDIDSVFQSLLSCLGEPM</sequence>
<dbReference type="RefSeq" id="XP_022083270.1">
    <property type="nucleotide sequence ID" value="XM_022227578.1"/>
</dbReference>
<evidence type="ECO:0000313" key="5">
    <source>
        <dbReference type="RefSeq" id="XP_022083272.1"/>
    </source>
</evidence>
<evidence type="ECO:0000313" key="4">
    <source>
        <dbReference type="RefSeq" id="XP_022083270.1"/>
    </source>
</evidence>
<dbReference type="InterPro" id="IPR052262">
    <property type="entry name" value="E2F-SERTA_domain_protein"/>
</dbReference>
<feature type="compositionally biased region" description="Pro residues" evidence="1">
    <location>
        <begin position="9"/>
        <end position="21"/>
    </location>
</feature>
<accession>A0A8B7XST9</accession>
<dbReference type="OrthoDB" id="5976204at2759"/>
<protein>
    <submittedName>
        <fullName evidence="4 5">Uncharacterized protein LOC110975253</fullName>
    </submittedName>
</protein>
<evidence type="ECO:0000256" key="1">
    <source>
        <dbReference type="SAM" id="MobiDB-lite"/>
    </source>
</evidence>
<dbReference type="InterPro" id="IPR009263">
    <property type="entry name" value="SERTA_dom"/>
</dbReference>
<dbReference type="PANTHER" id="PTHR16277">
    <property type="entry name" value="CELL DIVISION CYCLE ASSOCIATED PROTEIN 4/SERTA DOMAIN-CONTAINING PROTEIN 2"/>
    <property type="match status" value="1"/>
</dbReference>
<dbReference type="PANTHER" id="PTHR16277:SF7">
    <property type="entry name" value="RE12330P"/>
    <property type="match status" value="1"/>
</dbReference>
<dbReference type="PROSITE" id="PS51053">
    <property type="entry name" value="SERTA"/>
    <property type="match status" value="1"/>
</dbReference>
<dbReference type="OMA" id="CVLINNM"/>
<feature type="domain" description="SERTA" evidence="2">
    <location>
        <begin position="149"/>
        <end position="195"/>
    </location>
</feature>
<feature type="compositionally biased region" description="Basic and acidic residues" evidence="1">
    <location>
        <begin position="142"/>
        <end position="151"/>
    </location>
</feature>
<keyword evidence="3" id="KW-1185">Reference proteome</keyword>
<feature type="compositionally biased region" description="Polar residues" evidence="1">
    <location>
        <begin position="292"/>
        <end position="308"/>
    </location>
</feature>
<dbReference type="RefSeq" id="XP_022083272.1">
    <property type="nucleotide sequence ID" value="XM_022227580.1"/>
</dbReference>
<feature type="region of interest" description="Disordered" evidence="1">
    <location>
        <begin position="214"/>
        <end position="240"/>
    </location>
</feature>
<organism evidence="3 5">
    <name type="scientific">Acanthaster planci</name>
    <name type="common">Crown-of-thorns starfish</name>
    <dbReference type="NCBI Taxonomy" id="133434"/>
    <lineage>
        <taxon>Eukaryota</taxon>
        <taxon>Metazoa</taxon>
        <taxon>Echinodermata</taxon>
        <taxon>Eleutherozoa</taxon>
        <taxon>Asterozoa</taxon>
        <taxon>Asteroidea</taxon>
        <taxon>Valvatacea</taxon>
        <taxon>Valvatida</taxon>
        <taxon>Acanthasteridae</taxon>
        <taxon>Acanthaster</taxon>
    </lineage>
</organism>
<evidence type="ECO:0000259" key="2">
    <source>
        <dbReference type="PROSITE" id="PS51053"/>
    </source>
</evidence>
<feature type="region of interest" description="Disordered" evidence="1">
    <location>
        <begin position="124"/>
        <end position="151"/>
    </location>
</feature>
<proteinExistence type="predicted"/>
<name>A0A8B7XST9_ACAPL</name>
<dbReference type="Proteomes" id="UP000694845">
    <property type="component" value="Unplaced"/>
</dbReference>
<feature type="compositionally biased region" description="Polar residues" evidence="1">
    <location>
        <begin position="214"/>
        <end position="231"/>
    </location>
</feature>
<evidence type="ECO:0000313" key="3">
    <source>
        <dbReference type="Proteomes" id="UP000694845"/>
    </source>
</evidence>
<gene>
    <name evidence="4 5" type="primary">LOC110975253</name>
</gene>
<dbReference type="AlphaFoldDB" id="A0A8B7XST9"/>
<dbReference type="GO" id="GO:0005634">
    <property type="term" value="C:nucleus"/>
    <property type="evidence" value="ECO:0007669"/>
    <property type="project" value="TreeGrafter"/>
</dbReference>
<dbReference type="GeneID" id="110975253"/>
<reference evidence="4 5" key="1">
    <citation type="submission" date="2025-04" db="UniProtKB">
        <authorList>
            <consortium name="RefSeq"/>
        </authorList>
    </citation>
    <scope>IDENTIFICATION</scope>
</reference>